<dbReference type="OrthoDB" id="9800236at2"/>
<feature type="domain" description="NYN" evidence="1">
    <location>
        <begin position="3"/>
        <end position="161"/>
    </location>
</feature>
<dbReference type="Pfam" id="PF01936">
    <property type="entry name" value="NYN"/>
    <property type="match status" value="1"/>
</dbReference>
<dbReference type="InterPro" id="IPR021139">
    <property type="entry name" value="NYN"/>
</dbReference>
<evidence type="ECO:0000259" key="1">
    <source>
        <dbReference type="Pfam" id="PF01936"/>
    </source>
</evidence>
<evidence type="ECO:0000313" key="3">
    <source>
        <dbReference type="Proteomes" id="UP000006250"/>
    </source>
</evidence>
<dbReference type="EMBL" id="AECZ01000006">
    <property type="protein sequence ID" value="EFL52145.1"/>
    <property type="molecule type" value="Genomic_DNA"/>
</dbReference>
<reference evidence="2 3" key="1">
    <citation type="submission" date="2010-08" db="EMBL/GenBank/DDBJ databases">
        <title>The draft genome of Desulfovibrio fructosovorans JJ.</title>
        <authorList>
            <consortium name="US DOE Joint Genome Institute (JGI-PGF)"/>
            <person name="Lucas S."/>
            <person name="Copeland A."/>
            <person name="Lapidus A."/>
            <person name="Cheng J.-F."/>
            <person name="Bruce D."/>
            <person name="Goodwin L."/>
            <person name="Pitluck S."/>
            <person name="Land M.L."/>
            <person name="Hauser L."/>
            <person name="Chang Y.-J."/>
            <person name="Jeffries C."/>
            <person name="Wall J.D."/>
            <person name="Stahl D.A."/>
            <person name="Arkin A.P."/>
            <person name="Dehal P."/>
            <person name="Stolyar S.M."/>
            <person name="Hazen T.C."/>
            <person name="Woyke T.J."/>
        </authorList>
    </citation>
    <scope>NUCLEOTIDE SEQUENCE [LARGE SCALE GENOMIC DNA]</scope>
    <source>
        <strain evidence="2 3">JJ</strain>
    </source>
</reference>
<comment type="caution">
    <text evidence="2">The sequence shown here is derived from an EMBL/GenBank/DDBJ whole genome shotgun (WGS) entry which is preliminary data.</text>
</comment>
<dbReference type="Proteomes" id="UP000006250">
    <property type="component" value="Unassembled WGS sequence"/>
</dbReference>
<dbReference type="GO" id="GO:0004540">
    <property type="term" value="F:RNA nuclease activity"/>
    <property type="evidence" value="ECO:0007669"/>
    <property type="project" value="InterPro"/>
</dbReference>
<accession>E1JUL5</accession>
<dbReference type="Gene3D" id="3.40.50.1010">
    <property type="entry name" value="5'-nuclease"/>
    <property type="match status" value="1"/>
</dbReference>
<dbReference type="eggNOG" id="COG1432">
    <property type="taxonomic scope" value="Bacteria"/>
</dbReference>
<protein>
    <recommendedName>
        <fullName evidence="1">NYN domain-containing protein</fullName>
    </recommendedName>
</protein>
<dbReference type="RefSeq" id="WP_005992255.1">
    <property type="nucleotide sequence ID" value="NZ_AECZ01000006.1"/>
</dbReference>
<dbReference type="AlphaFoldDB" id="E1JUL5"/>
<dbReference type="PANTHER" id="PTHR35458:SF8">
    <property type="entry name" value="SLR0650 PROTEIN"/>
    <property type="match status" value="1"/>
</dbReference>
<sequence>MDRVAIFVDAGYFCTGGGSSIAGRKTKRREVNVKIDNTIAFLKEKSKKLSGLPLLRIYWYDGALSQNLTTEQQYIASAADVKLRLGTVNGYGEQKGVDARIVTDLTELSRLNAICDAVLLAGDEDLRIGVELAQAQGVRVHLLSIQNSGCSTPLRREADTCSEISIDEIKNLISISDTDSSTQSQTLECSATASSSITRVSDLDSDLQSIIDTYLERLSIPAKDLLVAAIAADNSQIPSEHDSKLLGIAKDKFGRFLYSEEKQELRNAFKERILADAPTNMEK</sequence>
<organism evidence="2 3">
    <name type="scientific">Solidesulfovibrio fructosivorans JJ]</name>
    <dbReference type="NCBI Taxonomy" id="596151"/>
    <lineage>
        <taxon>Bacteria</taxon>
        <taxon>Pseudomonadati</taxon>
        <taxon>Thermodesulfobacteriota</taxon>
        <taxon>Desulfovibrionia</taxon>
        <taxon>Desulfovibrionales</taxon>
        <taxon>Desulfovibrionaceae</taxon>
        <taxon>Solidesulfovibrio</taxon>
    </lineage>
</organism>
<keyword evidence="3" id="KW-1185">Reference proteome</keyword>
<proteinExistence type="predicted"/>
<dbReference type="STRING" id="596151.DesfrDRAFT_1314"/>
<gene>
    <name evidence="2" type="ORF">DesfrDRAFT_1314</name>
</gene>
<evidence type="ECO:0000313" key="2">
    <source>
        <dbReference type="EMBL" id="EFL52145.1"/>
    </source>
</evidence>
<dbReference type="PANTHER" id="PTHR35458">
    <property type="entry name" value="SLR0755 PROTEIN"/>
    <property type="match status" value="1"/>
</dbReference>
<dbReference type="InterPro" id="IPR047140">
    <property type="entry name" value="LabA"/>
</dbReference>
<name>E1JUL5_SOLFR</name>